<evidence type="ECO:0000256" key="1">
    <source>
        <dbReference type="ARBA" id="ARBA00009890"/>
    </source>
</evidence>
<evidence type="ECO:0000256" key="2">
    <source>
        <dbReference type="ARBA" id="ARBA00022574"/>
    </source>
</evidence>
<dbReference type="InterPro" id="IPR037588">
    <property type="entry name" value="MLST8"/>
</dbReference>
<evidence type="ECO:0000256" key="4">
    <source>
        <dbReference type="PROSITE-ProRule" id="PRU00221"/>
    </source>
</evidence>
<dbReference type="SUPFAM" id="SSF50978">
    <property type="entry name" value="WD40 repeat-like"/>
    <property type="match status" value="1"/>
</dbReference>
<keyword evidence="2 4" id="KW-0853">WD repeat</keyword>
<dbReference type="PRINTS" id="PR00320">
    <property type="entry name" value="GPROTEINBRPT"/>
</dbReference>
<name>A0A5J5F8K6_9PEZI</name>
<comment type="similarity">
    <text evidence="1">Belongs to the WD repeat LST8 family.</text>
</comment>
<feature type="compositionally biased region" description="Low complexity" evidence="5">
    <location>
        <begin position="123"/>
        <end position="135"/>
    </location>
</feature>
<dbReference type="GO" id="GO:0031931">
    <property type="term" value="C:TORC1 complex"/>
    <property type="evidence" value="ECO:0007669"/>
    <property type="project" value="InterPro"/>
</dbReference>
<dbReference type="GO" id="GO:0031932">
    <property type="term" value="C:TORC2 complex"/>
    <property type="evidence" value="ECO:0007669"/>
    <property type="project" value="InterPro"/>
</dbReference>
<dbReference type="PANTHER" id="PTHR19842:SF2">
    <property type="entry name" value="WD REPEAT PROTEIN (AFU_ORTHOLOGUE AFUA_5G04300)"/>
    <property type="match status" value="1"/>
</dbReference>
<dbReference type="EMBL" id="VXIS01000016">
    <property type="protein sequence ID" value="KAA8913252.1"/>
    <property type="molecule type" value="Genomic_DNA"/>
</dbReference>
<dbReference type="AlphaFoldDB" id="A0A5J5F8K6"/>
<keyword evidence="3" id="KW-0677">Repeat</keyword>
<dbReference type="Gene3D" id="2.130.10.10">
    <property type="entry name" value="YVTN repeat-like/Quinoprotein amine dehydrogenase"/>
    <property type="match status" value="1"/>
</dbReference>
<feature type="region of interest" description="Disordered" evidence="5">
    <location>
        <begin position="1"/>
        <end position="42"/>
    </location>
</feature>
<protein>
    <recommendedName>
        <fullName evidence="8">WD40-repeat-containing domain protein</fullName>
    </recommendedName>
</protein>
<comment type="caution">
    <text evidence="6">The sequence shown here is derived from an EMBL/GenBank/DDBJ whole genome shotgun (WGS) entry which is preliminary data.</text>
</comment>
<feature type="repeat" description="WD" evidence="4">
    <location>
        <begin position="927"/>
        <end position="956"/>
    </location>
</feature>
<feature type="compositionally biased region" description="Basic and acidic residues" evidence="5">
    <location>
        <begin position="145"/>
        <end position="155"/>
    </location>
</feature>
<feature type="compositionally biased region" description="Polar residues" evidence="5">
    <location>
        <begin position="216"/>
        <end position="231"/>
    </location>
</feature>
<evidence type="ECO:0000256" key="3">
    <source>
        <dbReference type="ARBA" id="ARBA00022737"/>
    </source>
</evidence>
<gene>
    <name evidence="6" type="ORF">FN846DRAFT_886700</name>
</gene>
<dbReference type="GO" id="GO:0032956">
    <property type="term" value="P:regulation of actin cytoskeleton organization"/>
    <property type="evidence" value="ECO:0007669"/>
    <property type="project" value="TreeGrafter"/>
</dbReference>
<dbReference type="PROSITE" id="PS50082">
    <property type="entry name" value="WD_REPEATS_2"/>
    <property type="match status" value="3"/>
</dbReference>
<feature type="region of interest" description="Disordered" evidence="5">
    <location>
        <begin position="81"/>
        <end position="155"/>
    </location>
</feature>
<feature type="repeat" description="WD" evidence="4">
    <location>
        <begin position="686"/>
        <end position="711"/>
    </location>
</feature>
<dbReference type="SMART" id="SM00320">
    <property type="entry name" value="WD40"/>
    <property type="match status" value="5"/>
</dbReference>
<feature type="compositionally biased region" description="Polar residues" evidence="5">
    <location>
        <begin position="305"/>
        <end position="319"/>
    </location>
</feature>
<feature type="region of interest" description="Disordered" evidence="5">
    <location>
        <begin position="186"/>
        <end position="319"/>
    </location>
</feature>
<feature type="repeat" description="WD" evidence="4">
    <location>
        <begin position="861"/>
        <end position="895"/>
    </location>
</feature>
<dbReference type="PROSITE" id="PS50294">
    <property type="entry name" value="WD_REPEATS_REGION"/>
    <property type="match status" value="1"/>
</dbReference>
<dbReference type="PANTHER" id="PTHR19842">
    <property type="entry name" value="G BETA-LIKE PROTEIN GBL"/>
    <property type="match status" value="1"/>
</dbReference>
<feature type="compositionally biased region" description="Low complexity" evidence="5">
    <location>
        <begin position="16"/>
        <end position="38"/>
    </location>
</feature>
<dbReference type="InterPro" id="IPR001680">
    <property type="entry name" value="WD40_rpt"/>
</dbReference>
<feature type="compositionally biased region" description="Polar residues" evidence="5">
    <location>
        <begin position="105"/>
        <end position="118"/>
    </location>
</feature>
<dbReference type="InParanoid" id="A0A5J5F8K6"/>
<dbReference type="InterPro" id="IPR019775">
    <property type="entry name" value="WD40_repeat_CS"/>
</dbReference>
<organism evidence="6 7">
    <name type="scientific">Sphaerosporella brunnea</name>
    <dbReference type="NCBI Taxonomy" id="1250544"/>
    <lineage>
        <taxon>Eukaryota</taxon>
        <taxon>Fungi</taxon>
        <taxon>Dikarya</taxon>
        <taxon>Ascomycota</taxon>
        <taxon>Pezizomycotina</taxon>
        <taxon>Pezizomycetes</taxon>
        <taxon>Pezizales</taxon>
        <taxon>Pyronemataceae</taxon>
        <taxon>Sphaerosporella</taxon>
    </lineage>
</organism>
<feature type="compositionally biased region" description="Low complexity" evidence="5">
    <location>
        <begin position="200"/>
        <end position="215"/>
    </location>
</feature>
<sequence length="1052" mass="115227">MARPPTTPKKRIKLDSPQQPWGSPSPSTQTTPIPSTPRSRQRSITEFFTSPTRNPARQLTIHSFVPPKPRTSYRPIRPFVFPDPAGDKDERLAPVPSSFAYRGSPTRSSTTANLSSGINMPIDSSSEARMSSDSDSGIRMSLESSSDRGTDMNKKAVDVGSKVAVSRSLSNVNGCGLDIFRHGTAAGRTQGTGSPPPRLGGPRSVPSPSAVQAVSTTQNSSRTCKTASRNPTPREIVPLRWTAIHTPPAPSSSVTSSPFSSAPRPTSPFVSSSSAKSSIRNPRANKQETPTRIKSATDSAAPFPSHNSHIPTTAQAVSEKTNRSSLVAIDDNSDICSLCKTAESRKETKATMETEMATMQGAIRCQAHGDPGCLEESCSSDFFEEWDHFEEGVVEPEQPRRAQSGLVITRGVPVEDTTPSLTNPEKVLEEATRVSQLLNRGSDRPYLSCVGRAFLVHMGDWPGFFQSQGKSLLHVDFSPIEAEALRSHLAIGQPTVPAMSLVQDIGRLVDSASPRRIEDAFNVELPGRTKEDVRKFMNDCHKAYSENVEVTLGYNTINLDMDKLRPAKRLLKPSTAKLRLFRELGKGPTSWSKGRREITTLLITEKRDTMQPWKIFTDGSSDILDISWSPDGRRFSLSCCTFNDVYNRPGNLMFGSLETSTIKMMDGHKVNREAAVGQDPYLYTTVPCARFTPDGAFLVSGSYDKTVKVWSGGDGAFVDSANVEGEVANLATSQIHQRMFAIACKNGKVVLLNLNNNGNLQQMSSFESTRENLEAATLAWGGRVRPNWVIAGFDTRLEHGTSGDLLIFDIQAQKFAAKVSPNSQRQFDLFLDEEGKNIKSQIRMYNIDGRTPWSVRADHEFDSEQADINKVTWSPCKNYVTASGTDGSTSVWDIRFPRQLVHSLRHGTSLVQSWDPEDDTGVAVAFWGPTTDRFYTGSSDGVVKIWDIRSGDPFLKDFCTLTSQVMSAAFNPDMDMLMVGESSGHATLFSTLGDSGVPPEKFDVDIRDVTVHHEPVDNEMQPDGDSGVQAARDLVNSGRMIVDGRFAWATGF</sequence>
<dbReference type="InterPro" id="IPR015943">
    <property type="entry name" value="WD40/YVTN_repeat-like_dom_sf"/>
</dbReference>
<dbReference type="GO" id="GO:0031929">
    <property type="term" value="P:TOR signaling"/>
    <property type="evidence" value="ECO:0007669"/>
    <property type="project" value="InterPro"/>
</dbReference>
<keyword evidence="7" id="KW-1185">Reference proteome</keyword>
<dbReference type="InterPro" id="IPR020472">
    <property type="entry name" value="WD40_PAC1"/>
</dbReference>
<evidence type="ECO:0000256" key="5">
    <source>
        <dbReference type="SAM" id="MobiDB-lite"/>
    </source>
</evidence>
<proteinExistence type="inferred from homology"/>
<reference evidence="6 7" key="1">
    <citation type="submission" date="2019-09" db="EMBL/GenBank/DDBJ databases">
        <title>Draft genome of the ectomycorrhizal ascomycete Sphaerosporella brunnea.</title>
        <authorList>
            <consortium name="DOE Joint Genome Institute"/>
            <person name="Benucci G.M."/>
            <person name="Marozzi G."/>
            <person name="Antonielli L."/>
            <person name="Sanchez S."/>
            <person name="Marco P."/>
            <person name="Wang X."/>
            <person name="Falini L.B."/>
            <person name="Barry K."/>
            <person name="Haridas S."/>
            <person name="Lipzen A."/>
            <person name="Labutti K."/>
            <person name="Grigoriev I.V."/>
            <person name="Murat C."/>
            <person name="Martin F."/>
            <person name="Albertini E."/>
            <person name="Donnini D."/>
            <person name="Bonito G."/>
        </authorList>
    </citation>
    <scope>NUCLEOTIDE SEQUENCE [LARGE SCALE GENOMIC DNA]</scope>
    <source>
        <strain evidence="6 7">Sb_GMNB300</strain>
    </source>
</reference>
<dbReference type="PROSITE" id="PS00678">
    <property type="entry name" value="WD_REPEATS_1"/>
    <property type="match status" value="1"/>
</dbReference>
<dbReference type="OrthoDB" id="10248252at2759"/>
<feature type="compositionally biased region" description="Low complexity" evidence="5">
    <location>
        <begin position="251"/>
        <end position="282"/>
    </location>
</feature>
<dbReference type="InterPro" id="IPR036322">
    <property type="entry name" value="WD40_repeat_dom_sf"/>
</dbReference>
<accession>A0A5J5F8K6</accession>
<dbReference type="Proteomes" id="UP000326924">
    <property type="component" value="Unassembled WGS sequence"/>
</dbReference>
<evidence type="ECO:0000313" key="6">
    <source>
        <dbReference type="EMBL" id="KAA8913252.1"/>
    </source>
</evidence>
<evidence type="ECO:0000313" key="7">
    <source>
        <dbReference type="Proteomes" id="UP000326924"/>
    </source>
</evidence>
<dbReference type="Pfam" id="PF00400">
    <property type="entry name" value="WD40"/>
    <property type="match status" value="3"/>
</dbReference>
<evidence type="ECO:0008006" key="8">
    <source>
        <dbReference type="Google" id="ProtNLM"/>
    </source>
</evidence>